<dbReference type="AlphaFoldDB" id="D7LSE6"/>
<keyword evidence="1" id="KW-0812">Transmembrane</keyword>
<keyword evidence="1" id="KW-1133">Transmembrane helix</keyword>
<dbReference type="EMBL" id="GL348717">
    <property type="protein sequence ID" value="EFH53909.1"/>
    <property type="molecule type" value="Genomic_DNA"/>
</dbReference>
<dbReference type="Gramene" id="scaffold_501889.1">
    <property type="protein sequence ID" value="scaffold_501889.1"/>
    <property type="gene ID" value="scaffold_501889.1"/>
</dbReference>
<evidence type="ECO:0000256" key="1">
    <source>
        <dbReference type="SAM" id="Phobius"/>
    </source>
</evidence>
<name>D7LSE6_ARALL</name>
<sequence>MTDLSGRETRVRITGGMKVKADRDESLHRICRYACCTKCRLAMQEDVTPIPNDRPAERVAEEESFFFGVAGSSYGLYSQCFIIVLSFLRVLNLLCFIIVSTLNSFGSSVIC</sequence>
<proteinExistence type="predicted"/>
<evidence type="ECO:0000313" key="3">
    <source>
        <dbReference type="Proteomes" id="UP000008694"/>
    </source>
</evidence>
<dbReference type="Proteomes" id="UP000008694">
    <property type="component" value="Unassembled WGS sequence"/>
</dbReference>
<accession>D7LSE6</accession>
<keyword evidence="3" id="KW-1185">Reference proteome</keyword>
<organism evidence="3">
    <name type="scientific">Arabidopsis lyrata subsp. lyrata</name>
    <name type="common">Lyre-leaved rock-cress</name>
    <dbReference type="NCBI Taxonomy" id="81972"/>
    <lineage>
        <taxon>Eukaryota</taxon>
        <taxon>Viridiplantae</taxon>
        <taxon>Streptophyta</taxon>
        <taxon>Embryophyta</taxon>
        <taxon>Tracheophyta</taxon>
        <taxon>Spermatophyta</taxon>
        <taxon>Magnoliopsida</taxon>
        <taxon>eudicotyledons</taxon>
        <taxon>Gunneridae</taxon>
        <taxon>Pentapetalae</taxon>
        <taxon>rosids</taxon>
        <taxon>malvids</taxon>
        <taxon>Brassicales</taxon>
        <taxon>Brassicaceae</taxon>
        <taxon>Camelineae</taxon>
        <taxon>Arabidopsis</taxon>
    </lineage>
</organism>
<feature type="transmembrane region" description="Helical" evidence="1">
    <location>
        <begin position="76"/>
        <end position="99"/>
    </location>
</feature>
<gene>
    <name evidence="2" type="ORF">ARALYDRAFT_906185</name>
</gene>
<evidence type="ECO:0000313" key="2">
    <source>
        <dbReference type="EMBL" id="EFH53909.1"/>
    </source>
</evidence>
<keyword evidence="1" id="KW-0472">Membrane</keyword>
<dbReference type="HOGENOM" id="CLU_2161867_0_0_1"/>
<dbReference type="STRING" id="81972.D7LSE6"/>
<protein>
    <submittedName>
        <fullName evidence="2">Uncharacterized protein</fullName>
    </submittedName>
</protein>
<reference evidence="3" key="1">
    <citation type="journal article" date="2011" name="Nat. Genet.">
        <title>The Arabidopsis lyrata genome sequence and the basis of rapid genome size change.</title>
        <authorList>
            <person name="Hu T.T."/>
            <person name="Pattyn P."/>
            <person name="Bakker E.G."/>
            <person name="Cao J."/>
            <person name="Cheng J.-F."/>
            <person name="Clark R.M."/>
            <person name="Fahlgren N."/>
            <person name="Fawcett J.A."/>
            <person name="Grimwood J."/>
            <person name="Gundlach H."/>
            <person name="Haberer G."/>
            <person name="Hollister J.D."/>
            <person name="Ossowski S."/>
            <person name="Ottilar R.P."/>
            <person name="Salamov A.A."/>
            <person name="Schneeberger K."/>
            <person name="Spannagl M."/>
            <person name="Wang X."/>
            <person name="Yang L."/>
            <person name="Nasrallah M.E."/>
            <person name="Bergelson J."/>
            <person name="Carrington J.C."/>
            <person name="Gaut B.S."/>
            <person name="Schmutz J."/>
            <person name="Mayer K.F.X."/>
            <person name="Van de Peer Y."/>
            <person name="Grigoriev I.V."/>
            <person name="Nordborg M."/>
            <person name="Weigel D."/>
            <person name="Guo Y.-L."/>
        </authorList>
    </citation>
    <scope>NUCLEOTIDE SEQUENCE [LARGE SCALE GENOMIC DNA]</scope>
    <source>
        <strain evidence="3">cv. MN47</strain>
    </source>
</reference>